<comment type="caution">
    <text evidence="1">The sequence shown here is derived from an EMBL/GenBank/DDBJ whole genome shotgun (WGS) entry which is preliminary data.</text>
</comment>
<dbReference type="OrthoDB" id="214213at2157"/>
<evidence type="ECO:0000313" key="1">
    <source>
        <dbReference type="EMBL" id="EMA54671.1"/>
    </source>
</evidence>
<sequence>MSWERRIPPFAEDALFVLDEVITRADDRSVPKADAEAILAADDRFTDADAEYALNVLQSRGHIYYVDERVYITPTDE</sequence>
<name>M0N9X3_9EURY</name>
<keyword evidence="2" id="KW-1185">Reference proteome</keyword>
<reference evidence="1 2" key="1">
    <citation type="journal article" date="2014" name="PLoS Genet.">
        <title>Phylogenetically driven sequencing of extremely halophilic archaea reveals strategies for static and dynamic osmo-response.</title>
        <authorList>
            <person name="Becker E.A."/>
            <person name="Seitzer P.M."/>
            <person name="Tritt A."/>
            <person name="Larsen D."/>
            <person name="Krusor M."/>
            <person name="Yao A.I."/>
            <person name="Wu D."/>
            <person name="Madern D."/>
            <person name="Eisen J.A."/>
            <person name="Darling A.E."/>
            <person name="Facciotti M.T."/>
        </authorList>
    </citation>
    <scope>NUCLEOTIDE SEQUENCE [LARGE SCALE GENOMIC DNA]</scope>
    <source>
        <strain evidence="1 2">DSM 8989</strain>
    </source>
</reference>
<evidence type="ECO:0000313" key="2">
    <source>
        <dbReference type="Proteomes" id="UP000011625"/>
    </source>
</evidence>
<organism evidence="1 2">
    <name type="scientific">Halococcus salifodinae DSM 8989</name>
    <dbReference type="NCBI Taxonomy" id="1227456"/>
    <lineage>
        <taxon>Archaea</taxon>
        <taxon>Methanobacteriati</taxon>
        <taxon>Methanobacteriota</taxon>
        <taxon>Stenosarchaea group</taxon>
        <taxon>Halobacteria</taxon>
        <taxon>Halobacteriales</taxon>
        <taxon>Halococcaceae</taxon>
        <taxon>Halococcus</taxon>
    </lineage>
</organism>
<dbReference type="RefSeq" id="WP_005040923.1">
    <property type="nucleotide sequence ID" value="NZ_AOME01000026.1"/>
</dbReference>
<dbReference type="AlphaFoldDB" id="M0N9X3"/>
<dbReference type="STRING" id="1227456.C450_05235"/>
<gene>
    <name evidence="1" type="ORF">C450_05235</name>
</gene>
<dbReference type="Proteomes" id="UP000011625">
    <property type="component" value="Unassembled WGS sequence"/>
</dbReference>
<protein>
    <submittedName>
        <fullName evidence="1">Uncharacterized protein</fullName>
    </submittedName>
</protein>
<dbReference type="EMBL" id="AOME01000026">
    <property type="protein sequence ID" value="EMA54671.1"/>
    <property type="molecule type" value="Genomic_DNA"/>
</dbReference>
<accession>M0N9X3</accession>
<proteinExistence type="predicted"/>
<dbReference type="PATRIC" id="fig|1227456.3.peg.1063"/>